<reference evidence="1 2" key="1">
    <citation type="submission" date="2016-10" db="EMBL/GenBank/DDBJ databases">
        <authorList>
            <person name="de Groot N.N."/>
        </authorList>
    </citation>
    <scope>NUCLEOTIDE SEQUENCE [LARGE SCALE GENOMIC DNA]</scope>
    <source>
        <strain evidence="1 2">DSM 21228</strain>
    </source>
</reference>
<dbReference type="EMBL" id="FNQP01000007">
    <property type="protein sequence ID" value="SEA43520.1"/>
    <property type="molecule type" value="Genomic_DNA"/>
</dbReference>
<name>A0A1H4B5W0_9GAMM</name>
<dbReference type="AlphaFoldDB" id="A0A1H4B5W0"/>
<proteinExistence type="predicted"/>
<dbReference type="RefSeq" id="WP_217629959.1">
    <property type="nucleotide sequence ID" value="NZ_FNQP01000007.1"/>
</dbReference>
<organism evidence="1 2">
    <name type="scientific">Thiothrix caldifontis</name>
    <dbReference type="NCBI Taxonomy" id="525918"/>
    <lineage>
        <taxon>Bacteria</taxon>
        <taxon>Pseudomonadati</taxon>
        <taxon>Pseudomonadota</taxon>
        <taxon>Gammaproteobacteria</taxon>
        <taxon>Thiotrichales</taxon>
        <taxon>Thiotrichaceae</taxon>
        <taxon>Thiothrix</taxon>
    </lineage>
</organism>
<keyword evidence="2" id="KW-1185">Reference proteome</keyword>
<evidence type="ECO:0000313" key="1">
    <source>
        <dbReference type="EMBL" id="SEA43520.1"/>
    </source>
</evidence>
<evidence type="ECO:0000313" key="2">
    <source>
        <dbReference type="Proteomes" id="UP000199397"/>
    </source>
</evidence>
<protein>
    <submittedName>
        <fullName evidence="1">Uncharacterized protein</fullName>
    </submittedName>
</protein>
<feature type="non-terminal residue" evidence="1">
    <location>
        <position position="1"/>
    </location>
</feature>
<sequence>QTLADNDPSNAEWQTDVVVSHFKLLDIEQQQDNTKAARAHGEKALAILKPLEEQGLLHGQQQQWIKGVEEMLKKLE</sequence>
<gene>
    <name evidence="1" type="ORF">SAMN05660964_01606</name>
</gene>
<accession>A0A1H4B5W0</accession>
<dbReference type="Proteomes" id="UP000199397">
    <property type="component" value="Unassembled WGS sequence"/>
</dbReference>